<dbReference type="Proteomes" id="UP000499080">
    <property type="component" value="Unassembled WGS sequence"/>
</dbReference>
<proteinExistence type="predicted"/>
<organism evidence="1 2">
    <name type="scientific">Araneus ventricosus</name>
    <name type="common">Orbweaver spider</name>
    <name type="synonym">Epeira ventricosa</name>
    <dbReference type="NCBI Taxonomy" id="182803"/>
    <lineage>
        <taxon>Eukaryota</taxon>
        <taxon>Metazoa</taxon>
        <taxon>Ecdysozoa</taxon>
        <taxon>Arthropoda</taxon>
        <taxon>Chelicerata</taxon>
        <taxon>Arachnida</taxon>
        <taxon>Araneae</taxon>
        <taxon>Araneomorphae</taxon>
        <taxon>Entelegynae</taxon>
        <taxon>Araneoidea</taxon>
        <taxon>Araneidae</taxon>
        <taxon>Araneus</taxon>
    </lineage>
</organism>
<reference evidence="1 2" key="1">
    <citation type="journal article" date="2019" name="Sci. Rep.">
        <title>Orb-weaving spider Araneus ventricosus genome elucidates the spidroin gene catalogue.</title>
        <authorList>
            <person name="Kono N."/>
            <person name="Nakamura H."/>
            <person name="Ohtoshi R."/>
            <person name="Moran D.A.P."/>
            <person name="Shinohara A."/>
            <person name="Yoshida Y."/>
            <person name="Fujiwara M."/>
            <person name="Mori M."/>
            <person name="Tomita M."/>
            <person name="Arakawa K."/>
        </authorList>
    </citation>
    <scope>NUCLEOTIDE SEQUENCE [LARGE SCALE GENOMIC DNA]</scope>
</reference>
<evidence type="ECO:0000313" key="2">
    <source>
        <dbReference type="Proteomes" id="UP000499080"/>
    </source>
</evidence>
<dbReference type="AlphaFoldDB" id="A0A4Y2ENX3"/>
<accession>A0A4Y2ENX3</accession>
<comment type="caution">
    <text evidence="1">The sequence shown here is derived from an EMBL/GenBank/DDBJ whole genome shotgun (WGS) entry which is preliminary data.</text>
</comment>
<name>A0A4Y2ENX3_ARAVE</name>
<dbReference type="EMBL" id="BGPR01000643">
    <property type="protein sequence ID" value="GBM29696.1"/>
    <property type="molecule type" value="Genomic_DNA"/>
</dbReference>
<evidence type="ECO:0000313" key="1">
    <source>
        <dbReference type="EMBL" id="GBM29696.1"/>
    </source>
</evidence>
<keyword evidence="2" id="KW-1185">Reference proteome</keyword>
<gene>
    <name evidence="1" type="ORF">AVEN_156883_1</name>
</gene>
<sequence>MIVENELLSYDEDAPISEILKRLRNIVNCKQNDRTHLSDKKVEIANSLLDVLVFKCTQWTEDAFLNAEATLQQNEQNITFSQFQENVSYSYALRGMRKPHTILVYPTKNS</sequence>
<protein>
    <submittedName>
        <fullName evidence="1">Uncharacterized protein</fullName>
    </submittedName>
</protein>